<dbReference type="InterPro" id="IPR036412">
    <property type="entry name" value="HAD-like_sf"/>
</dbReference>
<dbReference type="OrthoDB" id="9797743at2"/>
<dbReference type="Pfam" id="PF13419">
    <property type="entry name" value="HAD_2"/>
    <property type="match status" value="1"/>
</dbReference>
<dbReference type="GO" id="GO:0016787">
    <property type="term" value="F:hydrolase activity"/>
    <property type="evidence" value="ECO:0007669"/>
    <property type="project" value="UniProtKB-KW"/>
</dbReference>
<dbReference type="InterPro" id="IPR041492">
    <property type="entry name" value="HAD_2"/>
</dbReference>
<dbReference type="CDD" id="cd16423">
    <property type="entry name" value="HAD_BPGM-like"/>
    <property type="match status" value="1"/>
</dbReference>
<accession>A0A235B5P2</accession>
<keyword evidence="5" id="KW-1185">Reference proteome</keyword>
<evidence type="ECO:0000313" key="5">
    <source>
        <dbReference type="Proteomes" id="UP000215459"/>
    </source>
</evidence>
<dbReference type="RefSeq" id="WP_094264281.1">
    <property type="nucleotide sequence ID" value="NZ_NOWF01000005.1"/>
</dbReference>
<evidence type="ECO:0000256" key="3">
    <source>
        <dbReference type="ARBA" id="ARBA00022801"/>
    </source>
</evidence>
<dbReference type="Gene3D" id="3.40.50.1000">
    <property type="entry name" value="HAD superfamily/HAD-like"/>
    <property type="match status" value="1"/>
</dbReference>
<dbReference type="Proteomes" id="UP000215459">
    <property type="component" value="Unassembled WGS sequence"/>
</dbReference>
<proteinExistence type="inferred from homology"/>
<organism evidence="4 5">
    <name type="scientific">Paludifilum halophilum</name>
    <dbReference type="NCBI Taxonomy" id="1642702"/>
    <lineage>
        <taxon>Bacteria</taxon>
        <taxon>Bacillati</taxon>
        <taxon>Bacillota</taxon>
        <taxon>Bacilli</taxon>
        <taxon>Bacillales</taxon>
        <taxon>Thermoactinomycetaceae</taxon>
        <taxon>Paludifilum</taxon>
    </lineage>
</organism>
<comment type="similarity">
    <text evidence="1">Belongs to the HAD-like hydrolase superfamily. CbbY/CbbZ/Gph/YieH family.</text>
</comment>
<gene>
    <name evidence="4" type="ORF">CHM34_09005</name>
</gene>
<dbReference type="Gene3D" id="1.10.150.240">
    <property type="entry name" value="Putative phosphatase, domain 2"/>
    <property type="match status" value="1"/>
</dbReference>
<protein>
    <recommendedName>
        <fullName evidence="6">HAD family hydrolase</fullName>
    </recommendedName>
</protein>
<dbReference type="SFLD" id="SFLDG01129">
    <property type="entry name" value="C1.5:_HAD__Beta-PGM__Phosphata"/>
    <property type="match status" value="1"/>
</dbReference>
<dbReference type="SUPFAM" id="SSF56784">
    <property type="entry name" value="HAD-like"/>
    <property type="match status" value="1"/>
</dbReference>
<dbReference type="SFLD" id="SFLDG01135">
    <property type="entry name" value="C1.5.6:_HAD__Beta-PGM__Phospha"/>
    <property type="match status" value="1"/>
</dbReference>
<dbReference type="InterPro" id="IPR023198">
    <property type="entry name" value="PGP-like_dom2"/>
</dbReference>
<dbReference type="PANTHER" id="PTHR18901">
    <property type="entry name" value="2-DEOXYGLUCOSE-6-PHOSPHATE PHOSPHATASE 2"/>
    <property type="match status" value="1"/>
</dbReference>
<dbReference type="PANTHER" id="PTHR18901:SF38">
    <property type="entry name" value="PSEUDOURIDINE-5'-PHOSPHATASE"/>
    <property type="match status" value="1"/>
</dbReference>
<dbReference type="SFLD" id="SFLDS00003">
    <property type="entry name" value="Haloacid_Dehalogenase"/>
    <property type="match status" value="1"/>
</dbReference>
<dbReference type="PRINTS" id="PR00413">
    <property type="entry name" value="HADHALOGNASE"/>
</dbReference>
<evidence type="ECO:0000256" key="2">
    <source>
        <dbReference type="ARBA" id="ARBA00022723"/>
    </source>
</evidence>
<dbReference type="InterPro" id="IPR006439">
    <property type="entry name" value="HAD-SF_hydro_IA"/>
</dbReference>
<evidence type="ECO:0008006" key="6">
    <source>
        <dbReference type="Google" id="ProtNLM"/>
    </source>
</evidence>
<evidence type="ECO:0000256" key="1">
    <source>
        <dbReference type="ARBA" id="ARBA00006171"/>
    </source>
</evidence>
<sequence length="217" mass="24163">MLQAIVFDFDGLILDTETHEFQTFQDLFREHGAELPLEEWSRVVGSSDSDFDPYAYLERCVGKRLDREALKEKCRKRHLASIEGEKALPGVEDVLKQAQALGWKIGLASSSVRDWVEGHLESLGLRHYFECIRTREDVQRTKPDPSLYLQAAECLGVHPSEAVAVEDSPNGALAAKRAGMACIVVPNSVTAQFSFGSVDLRLSSLEELKLADWASGR</sequence>
<dbReference type="GO" id="GO:0046872">
    <property type="term" value="F:metal ion binding"/>
    <property type="evidence" value="ECO:0007669"/>
    <property type="project" value="UniProtKB-KW"/>
</dbReference>
<dbReference type="NCBIfam" id="TIGR01509">
    <property type="entry name" value="HAD-SF-IA-v3"/>
    <property type="match status" value="1"/>
</dbReference>
<keyword evidence="3" id="KW-0378">Hydrolase</keyword>
<dbReference type="FunFam" id="3.40.50.1000:FF:000036">
    <property type="entry name" value="HAD family hydrolase"/>
    <property type="match status" value="1"/>
</dbReference>
<dbReference type="InterPro" id="IPR023214">
    <property type="entry name" value="HAD_sf"/>
</dbReference>
<comment type="caution">
    <text evidence="4">The sequence shown here is derived from an EMBL/GenBank/DDBJ whole genome shotgun (WGS) entry which is preliminary data.</text>
</comment>
<dbReference type="EMBL" id="NOWF01000005">
    <property type="protein sequence ID" value="OYD07610.1"/>
    <property type="molecule type" value="Genomic_DNA"/>
</dbReference>
<evidence type="ECO:0000313" key="4">
    <source>
        <dbReference type="EMBL" id="OYD07610.1"/>
    </source>
</evidence>
<dbReference type="AlphaFoldDB" id="A0A235B5P2"/>
<keyword evidence="2" id="KW-0479">Metal-binding</keyword>
<reference evidence="4 5" key="1">
    <citation type="submission" date="2017-07" db="EMBL/GenBank/DDBJ databases">
        <title>The genome sequence of Paludifilum halophilum highlights mechanisms for microbial adaptation to high salt environemnts.</title>
        <authorList>
            <person name="Belbahri L."/>
        </authorList>
    </citation>
    <scope>NUCLEOTIDE SEQUENCE [LARGE SCALE GENOMIC DNA]</scope>
    <source>
        <strain evidence="4 5">DSM 102817</strain>
    </source>
</reference>
<name>A0A235B5P2_9BACL</name>